<protein>
    <submittedName>
        <fullName evidence="1">Uncharacterized protein</fullName>
    </submittedName>
</protein>
<dbReference type="STRING" id="754436.JCM19237_6349"/>
<evidence type="ECO:0000313" key="2">
    <source>
        <dbReference type="Proteomes" id="UP000029227"/>
    </source>
</evidence>
<accession>A0A090QJZ6</accession>
<dbReference type="AlphaFoldDB" id="A0A090QJZ6"/>
<evidence type="ECO:0000313" key="1">
    <source>
        <dbReference type="EMBL" id="GAL03455.1"/>
    </source>
</evidence>
<name>A0A090QJZ6_9GAMM</name>
<dbReference type="Proteomes" id="UP000029227">
    <property type="component" value="Unassembled WGS sequence"/>
</dbReference>
<organism evidence="1 2">
    <name type="scientific">Photobacterium aphoticum</name>
    <dbReference type="NCBI Taxonomy" id="754436"/>
    <lineage>
        <taxon>Bacteria</taxon>
        <taxon>Pseudomonadati</taxon>
        <taxon>Pseudomonadota</taxon>
        <taxon>Gammaproteobacteria</taxon>
        <taxon>Vibrionales</taxon>
        <taxon>Vibrionaceae</taxon>
        <taxon>Photobacterium</taxon>
    </lineage>
</organism>
<comment type="caution">
    <text evidence="1">The sequence shown here is derived from an EMBL/GenBank/DDBJ whole genome shotgun (WGS) entry which is preliminary data.</text>
</comment>
<sequence>MCLQHGVKEFDQPYIDTTLSPDLPGYTLTLVGVEAHAFTNNFTVNVAWDDTRVNDEARSENQINVNVTFPKLPSRCHAI</sequence>
<gene>
    <name evidence="1" type="ORF">JCM19237_6349</name>
</gene>
<reference evidence="1 2" key="1">
    <citation type="journal article" date="2014" name="Genome Announc.">
        <title>Draft Genome Sequences of Two Vibrionaceae Species, Vibrio ponticus C121 and Photobacterium aphoticum C119, Isolated as Coral Reef Microbiota.</title>
        <authorList>
            <person name="Al-saari N."/>
            <person name="Meirelles P.M."/>
            <person name="Mino S."/>
            <person name="Suda W."/>
            <person name="Oshima K."/>
            <person name="Hattori M."/>
            <person name="Ohkuma M."/>
            <person name="Thompson F.L."/>
            <person name="Gomez-Gil B."/>
            <person name="Sawabe T."/>
            <person name="Sawabe T."/>
        </authorList>
    </citation>
    <scope>NUCLEOTIDE SEQUENCE [LARGE SCALE GENOMIC DNA]</scope>
    <source>
        <strain evidence="1 2">JCM 19237</strain>
    </source>
</reference>
<dbReference type="EMBL" id="BBMN01000002">
    <property type="protein sequence ID" value="GAL03455.1"/>
    <property type="molecule type" value="Genomic_DNA"/>
</dbReference>
<proteinExistence type="predicted"/>